<gene>
    <name evidence="1" type="ORF">E2C01_043866</name>
</gene>
<organism evidence="1 2">
    <name type="scientific">Portunus trituberculatus</name>
    <name type="common">Swimming crab</name>
    <name type="synonym">Neptunus trituberculatus</name>
    <dbReference type="NCBI Taxonomy" id="210409"/>
    <lineage>
        <taxon>Eukaryota</taxon>
        <taxon>Metazoa</taxon>
        <taxon>Ecdysozoa</taxon>
        <taxon>Arthropoda</taxon>
        <taxon>Crustacea</taxon>
        <taxon>Multicrustacea</taxon>
        <taxon>Malacostraca</taxon>
        <taxon>Eumalacostraca</taxon>
        <taxon>Eucarida</taxon>
        <taxon>Decapoda</taxon>
        <taxon>Pleocyemata</taxon>
        <taxon>Brachyura</taxon>
        <taxon>Eubrachyura</taxon>
        <taxon>Portunoidea</taxon>
        <taxon>Portunidae</taxon>
        <taxon>Portuninae</taxon>
        <taxon>Portunus</taxon>
    </lineage>
</organism>
<evidence type="ECO:0000313" key="2">
    <source>
        <dbReference type="Proteomes" id="UP000324222"/>
    </source>
</evidence>
<proteinExistence type="predicted"/>
<comment type="caution">
    <text evidence="1">The sequence shown here is derived from an EMBL/GenBank/DDBJ whole genome shotgun (WGS) entry which is preliminary data.</text>
</comment>
<dbReference type="AlphaFoldDB" id="A0A5B7FXI4"/>
<accession>A0A5B7FXI4</accession>
<reference evidence="1 2" key="1">
    <citation type="submission" date="2019-05" db="EMBL/GenBank/DDBJ databases">
        <title>Another draft genome of Portunus trituberculatus and its Hox gene families provides insights of decapod evolution.</title>
        <authorList>
            <person name="Jeong J.-H."/>
            <person name="Song I."/>
            <person name="Kim S."/>
            <person name="Choi T."/>
            <person name="Kim D."/>
            <person name="Ryu S."/>
            <person name="Kim W."/>
        </authorList>
    </citation>
    <scope>NUCLEOTIDE SEQUENCE [LARGE SCALE GENOMIC DNA]</scope>
    <source>
        <tissue evidence="1">Muscle</tissue>
    </source>
</reference>
<keyword evidence="2" id="KW-1185">Reference proteome</keyword>
<name>A0A5B7FXI4_PORTR</name>
<evidence type="ECO:0000313" key="1">
    <source>
        <dbReference type="EMBL" id="MPC50045.1"/>
    </source>
</evidence>
<dbReference type="Proteomes" id="UP000324222">
    <property type="component" value="Unassembled WGS sequence"/>
</dbReference>
<protein>
    <submittedName>
        <fullName evidence="1">Uncharacterized protein</fullName>
    </submittedName>
</protein>
<sequence length="131" mass="14631">MAADEFCHIAGIGTEQRVAQTKWLKGTLTLCSDRFRERSDVPGEPRGLLCSHQGAVKFEFKSPSVHSVAVATLPPKESSILLNLDNSDPDNMDFAISQTQTEPGTKVRGKLPALFFFFFHFLLFHHLTLKI</sequence>
<dbReference type="EMBL" id="VSRR010009250">
    <property type="protein sequence ID" value="MPC50045.1"/>
    <property type="molecule type" value="Genomic_DNA"/>
</dbReference>